<dbReference type="STRING" id="29170.A0A368G1M6"/>
<gene>
    <name evidence="1" type="ORF">ANCCAN_15747</name>
</gene>
<dbReference type="EMBL" id="JOJR01000408">
    <property type="protein sequence ID" value="RCN38334.1"/>
    <property type="molecule type" value="Genomic_DNA"/>
</dbReference>
<evidence type="ECO:0000313" key="1">
    <source>
        <dbReference type="EMBL" id="RCN38334.1"/>
    </source>
</evidence>
<dbReference type="OrthoDB" id="5868109at2759"/>
<dbReference type="Proteomes" id="UP000252519">
    <property type="component" value="Unassembled WGS sequence"/>
</dbReference>
<keyword evidence="2" id="KW-1185">Reference proteome</keyword>
<name>A0A368G1M6_ANCCA</name>
<evidence type="ECO:0000313" key="2">
    <source>
        <dbReference type="Proteomes" id="UP000252519"/>
    </source>
</evidence>
<reference evidence="1 2" key="1">
    <citation type="submission" date="2014-10" db="EMBL/GenBank/DDBJ databases">
        <title>Draft genome of the hookworm Ancylostoma caninum.</title>
        <authorList>
            <person name="Mitreva M."/>
        </authorList>
    </citation>
    <scope>NUCLEOTIDE SEQUENCE [LARGE SCALE GENOMIC DNA]</scope>
    <source>
        <strain evidence="1 2">Baltimore</strain>
    </source>
</reference>
<accession>A0A368G1M6</accession>
<comment type="caution">
    <text evidence="1">The sequence shown here is derived from an EMBL/GenBank/DDBJ whole genome shotgun (WGS) entry which is preliminary data.</text>
</comment>
<protein>
    <submittedName>
        <fullName evidence="1">Uncharacterized protein</fullName>
    </submittedName>
</protein>
<organism evidence="1 2">
    <name type="scientific">Ancylostoma caninum</name>
    <name type="common">Dog hookworm</name>
    <dbReference type="NCBI Taxonomy" id="29170"/>
    <lineage>
        <taxon>Eukaryota</taxon>
        <taxon>Metazoa</taxon>
        <taxon>Ecdysozoa</taxon>
        <taxon>Nematoda</taxon>
        <taxon>Chromadorea</taxon>
        <taxon>Rhabditida</taxon>
        <taxon>Rhabditina</taxon>
        <taxon>Rhabditomorpha</taxon>
        <taxon>Strongyloidea</taxon>
        <taxon>Ancylostomatidae</taxon>
        <taxon>Ancylostomatinae</taxon>
        <taxon>Ancylostoma</taxon>
    </lineage>
</organism>
<dbReference type="AlphaFoldDB" id="A0A368G1M6"/>
<sequence>MVIYDHRNEIINKNVMELRRHTVLNVHFCVDDVNAGCISEAYGSTDGEEFCNVQRPFLRGAHMYTWYFNLDVKEPPYISGDAASGRVQREDETIAAILSLRPNHCHDIC</sequence>
<proteinExistence type="predicted"/>